<dbReference type="SMART" id="SM00386">
    <property type="entry name" value="HAT"/>
    <property type="match status" value="3"/>
</dbReference>
<dbReference type="Pfam" id="PF23240">
    <property type="entry name" value="HAT_PRP39_N"/>
    <property type="match status" value="1"/>
</dbReference>
<evidence type="ECO:0000256" key="3">
    <source>
        <dbReference type="ARBA" id="ARBA00022737"/>
    </source>
</evidence>
<comment type="caution">
    <text evidence="6">The sequence shown here is derived from an EMBL/GenBank/DDBJ whole genome shotgun (WGS) entry which is preliminary data.</text>
</comment>
<proteinExistence type="predicted"/>
<dbReference type="PANTHER" id="PTHR17204:SF26">
    <property type="entry name" value="PRE-MRNA-PROCESSING FACTOR 39-2"/>
    <property type="match status" value="1"/>
</dbReference>
<dbReference type="SUPFAM" id="SSF48452">
    <property type="entry name" value="TPR-like"/>
    <property type="match status" value="1"/>
</dbReference>
<keyword evidence="2" id="KW-0507">mRNA processing</keyword>
<name>A0A843UIE4_COLES</name>
<accession>A0A843UIE4</accession>
<evidence type="ECO:0008006" key="8">
    <source>
        <dbReference type="Google" id="ProtNLM"/>
    </source>
</evidence>
<evidence type="ECO:0000256" key="5">
    <source>
        <dbReference type="ARBA" id="ARBA00023242"/>
    </source>
</evidence>
<evidence type="ECO:0000313" key="7">
    <source>
        <dbReference type="Proteomes" id="UP000652761"/>
    </source>
</evidence>
<keyword evidence="3" id="KW-0677">Repeat</keyword>
<organism evidence="6 7">
    <name type="scientific">Colocasia esculenta</name>
    <name type="common">Wild taro</name>
    <name type="synonym">Arum esculentum</name>
    <dbReference type="NCBI Taxonomy" id="4460"/>
    <lineage>
        <taxon>Eukaryota</taxon>
        <taxon>Viridiplantae</taxon>
        <taxon>Streptophyta</taxon>
        <taxon>Embryophyta</taxon>
        <taxon>Tracheophyta</taxon>
        <taxon>Spermatophyta</taxon>
        <taxon>Magnoliopsida</taxon>
        <taxon>Liliopsida</taxon>
        <taxon>Araceae</taxon>
        <taxon>Aroideae</taxon>
        <taxon>Colocasieae</taxon>
        <taxon>Colocasia</taxon>
    </lineage>
</organism>
<keyword evidence="7" id="KW-1185">Reference proteome</keyword>
<dbReference type="GO" id="GO:0071004">
    <property type="term" value="C:U2-type prespliceosome"/>
    <property type="evidence" value="ECO:0007669"/>
    <property type="project" value="TreeGrafter"/>
</dbReference>
<dbReference type="GO" id="GO:0000395">
    <property type="term" value="P:mRNA 5'-splice site recognition"/>
    <property type="evidence" value="ECO:0007669"/>
    <property type="project" value="TreeGrafter"/>
</dbReference>
<comment type="subcellular location">
    <subcellularLocation>
        <location evidence="1">Nucleus</location>
    </subcellularLocation>
</comment>
<dbReference type="InterPro" id="IPR059164">
    <property type="entry name" value="HAT_PRP39_C"/>
</dbReference>
<reference evidence="6" key="1">
    <citation type="submission" date="2017-07" db="EMBL/GenBank/DDBJ databases">
        <title>Taro Niue Genome Assembly and Annotation.</title>
        <authorList>
            <person name="Atibalentja N."/>
            <person name="Keating K."/>
            <person name="Fields C.J."/>
        </authorList>
    </citation>
    <scope>NUCLEOTIDE SEQUENCE</scope>
    <source>
        <strain evidence="6">Niue_2</strain>
        <tissue evidence="6">Leaf</tissue>
    </source>
</reference>
<dbReference type="Proteomes" id="UP000652761">
    <property type="component" value="Unassembled WGS sequence"/>
</dbReference>
<dbReference type="EMBL" id="NMUH01000578">
    <property type="protein sequence ID" value="MQL81630.1"/>
    <property type="molecule type" value="Genomic_DNA"/>
</dbReference>
<evidence type="ECO:0000256" key="4">
    <source>
        <dbReference type="ARBA" id="ARBA00023187"/>
    </source>
</evidence>
<protein>
    <recommendedName>
        <fullName evidence="8">Pre-mRNA-processing factor 39</fullName>
    </recommendedName>
</protein>
<dbReference type="GO" id="GO:0005685">
    <property type="term" value="C:U1 snRNP"/>
    <property type="evidence" value="ECO:0007669"/>
    <property type="project" value="TreeGrafter"/>
</dbReference>
<dbReference type="GO" id="GO:0000243">
    <property type="term" value="C:commitment complex"/>
    <property type="evidence" value="ECO:0007669"/>
    <property type="project" value="TreeGrafter"/>
</dbReference>
<keyword evidence="4" id="KW-0508">mRNA splicing</keyword>
<dbReference type="FunFam" id="1.25.40.10:FF:000159">
    <property type="entry name" value="Tetratricopeptide repeat (TPR)-like superfamily protein"/>
    <property type="match status" value="1"/>
</dbReference>
<dbReference type="AlphaFoldDB" id="A0A843UIE4"/>
<dbReference type="InterPro" id="IPR011990">
    <property type="entry name" value="TPR-like_helical_dom_sf"/>
</dbReference>
<gene>
    <name evidence="6" type="ORF">Taro_014096</name>
</gene>
<evidence type="ECO:0000256" key="2">
    <source>
        <dbReference type="ARBA" id="ARBA00022664"/>
    </source>
</evidence>
<keyword evidence="5" id="KW-0539">Nucleus</keyword>
<dbReference type="PANTHER" id="PTHR17204">
    <property type="entry name" value="PRE-MRNA PROCESSING PROTEIN PRP39-RELATED"/>
    <property type="match status" value="1"/>
</dbReference>
<dbReference type="Pfam" id="PF23241">
    <property type="entry name" value="HAT_PRP39_C"/>
    <property type="match status" value="1"/>
</dbReference>
<evidence type="ECO:0000256" key="1">
    <source>
        <dbReference type="ARBA" id="ARBA00004123"/>
    </source>
</evidence>
<dbReference type="GO" id="GO:0030627">
    <property type="term" value="F:pre-mRNA 5'-splice site binding"/>
    <property type="evidence" value="ECO:0007669"/>
    <property type="project" value="TreeGrafter"/>
</dbReference>
<dbReference type="OrthoDB" id="10265668at2759"/>
<evidence type="ECO:0000313" key="6">
    <source>
        <dbReference type="EMBL" id="MQL81630.1"/>
    </source>
</evidence>
<dbReference type="InterPro" id="IPR003107">
    <property type="entry name" value="HAT"/>
</dbReference>
<dbReference type="Gene3D" id="1.25.40.10">
    <property type="entry name" value="Tetratricopeptide repeat domain"/>
    <property type="match status" value="2"/>
</dbReference>
<sequence length="364" mass="43175">MCILIFNKLNAFTLCKMVIMNLRKMEILNLYSSLTLSLLFNYLDRLYERGLASVGKDYNCNILWDKCIAFEHSHKQLHHLVYIYIRSLRFPSKKLHSYYQSFRELVAIWQEEMKCQNIAMEPLEAAVTCELVEMSMGNDFEFRNLICDLLDQAVGLLRPETFMKILTIGEYFYQKSTNIDDKIHYFEAQIWRPYFHMKPLDEYQLQIWHQYLDFVDMQGDLDWTVKLYERCLIPCASYPEFWVRYIETMETRGGREIANLALARASKTFLKRIPLFHLYCSKVKEQVGDVHGARASLLECDIHLSSNLINHVNQQANMEKRLGNIGAAYLIYEKATEMVKEQDIQAFSVLYKHFARFTYVVEYY</sequence>